<organism evidence="1">
    <name type="scientific">Anguilla anguilla</name>
    <name type="common">European freshwater eel</name>
    <name type="synonym">Muraena anguilla</name>
    <dbReference type="NCBI Taxonomy" id="7936"/>
    <lineage>
        <taxon>Eukaryota</taxon>
        <taxon>Metazoa</taxon>
        <taxon>Chordata</taxon>
        <taxon>Craniata</taxon>
        <taxon>Vertebrata</taxon>
        <taxon>Euteleostomi</taxon>
        <taxon>Actinopterygii</taxon>
        <taxon>Neopterygii</taxon>
        <taxon>Teleostei</taxon>
        <taxon>Anguilliformes</taxon>
        <taxon>Anguillidae</taxon>
        <taxon>Anguilla</taxon>
    </lineage>
</organism>
<protein>
    <submittedName>
        <fullName evidence="1">Uncharacterized protein</fullName>
    </submittedName>
</protein>
<reference evidence="1" key="2">
    <citation type="journal article" date="2015" name="Fish Shellfish Immunol.">
        <title>Early steps in the European eel (Anguilla anguilla)-Vibrio vulnificus interaction in the gills: Role of the RtxA13 toxin.</title>
        <authorList>
            <person name="Callol A."/>
            <person name="Pajuelo D."/>
            <person name="Ebbesson L."/>
            <person name="Teles M."/>
            <person name="MacKenzie S."/>
            <person name="Amaro C."/>
        </authorList>
    </citation>
    <scope>NUCLEOTIDE SEQUENCE</scope>
</reference>
<proteinExistence type="predicted"/>
<dbReference type="EMBL" id="GBXM01060293">
    <property type="protein sequence ID" value="JAH48284.1"/>
    <property type="molecule type" value="Transcribed_RNA"/>
</dbReference>
<dbReference type="AlphaFoldDB" id="A0A0E9T3Z2"/>
<reference evidence="1" key="1">
    <citation type="submission" date="2014-11" db="EMBL/GenBank/DDBJ databases">
        <authorList>
            <person name="Amaro Gonzalez C."/>
        </authorList>
    </citation>
    <scope>NUCLEOTIDE SEQUENCE</scope>
</reference>
<accession>A0A0E9T3Z2</accession>
<name>A0A0E9T3Z2_ANGAN</name>
<sequence>MKRDSWTGSLRAEGVRSQIKRIKHPVAFPGNWRPFLFVSLSNFV</sequence>
<evidence type="ECO:0000313" key="1">
    <source>
        <dbReference type="EMBL" id="JAH48284.1"/>
    </source>
</evidence>